<evidence type="ECO:0000259" key="5">
    <source>
        <dbReference type="PROSITE" id="PS50404"/>
    </source>
</evidence>
<dbReference type="InterPro" id="IPR004046">
    <property type="entry name" value="GST_C"/>
</dbReference>
<dbReference type="PANTHER" id="PTHR43900:SF3">
    <property type="entry name" value="GLUTATHIONE S-TRANSFERASE RHO"/>
    <property type="match status" value="1"/>
</dbReference>
<dbReference type="Gene3D" id="1.20.1050.10">
    <property type="match status" value="1"/>
</dbReference>
<comment type="similarity">
    <text evidence="4">Belongs to the GST superfamily.</text>
</comment>
<evidence type="ECO:0000259" key="6">
    <source>
        <dbReference type="PROSITE" id="PS50405"/>
    </source>
</evidence>
<evidence type="ECO:0000256" key="1">
    <source>
        <dbReference type="ARBA" id="ARBA00012452"/>
    </source>
</evidence>
<evidence type="ECO:0000313" key="7">
    <source>
        <dbReference type="EMBL" id="CAK9273026.1"/>
    </source>
</evidence>
<evidence type="ECO:0000313" key="8">
    <source>
        <dbReference type="Proteomes" id="UP001497444"/>
    </source>
</evidence>
<dbReference type="InterPro" id="IPR010987">
    <property type="entry name" value="Glutathione-S-Trfase_C-like"/>
</dbReference>
<keyword evidence="8" id="KW-1185">Reference proteome</keyword>
<dbReference type="InterPro" id="IPR036249">
    <property type="entry name" value="Thioredoxin-like_sf"/>
</dbReference>
<dbReference type="PROSITE" id="PS50404">
    <property type="entry name" value="GST_NTER"/>
    <property type="match status" value="1"/>
</dbReference>
<evidence type="ECO:0000256" key="2">
    <source>
        <dbReference type="ARBA" id="ARBA00022679"/>
    </source>
</evidence>
<dbReference type="EC" id="2.5.1.18" evidence="1"/>
<name>A0ABP0X4V5_9BRYO</name>
<proteinExistence type="inferred from homology"/>
<dbReference type="SFLD" id="SFLDG00358">
    <property type="entry name" value="Main_(cytGST)"/>
    <property type="match status" value="1"/>
</dbReference>
<dbReference type="EMBL" id="OZ020100">
    <property type="protein sequence ID" value="CAK9273026.1"/>
    <property type="molecule type" value="Genomic_DNA"/>
</dbReference>
<dbReference type="SUPFAM" id="SSF47616">
    <property type="entry name" value="GST C-terminal domain-like"/>
    <property type="match status" value="1"/>
</dbReference>
<dbReference type="SFLD" id="SFLDS00019">
    <property type="entry name" value="Glutathione_Transferase_(cytos"/>
    <property type="match status" value="1"/>
</dbReference>
<evidence type="ECO:0000256" key="3">
    <source>
        <dbReference type="ARBA" id="ARBA00047960"/>
    </source>
</evidence>
<dbReference type="SUPFAM" id="SSF52833">
    <property type="entry name" value="Thioredoxin-like"/>
    <property type="match status" value="1"/>
</dbReference>
<accession>A0ABP0X4V5</accession>
<dbReference type="PANTHER" id="PTHR43900">
    <property type="entry name" value="GLUTATHIONE S-TRANSFERASE RHO"/>
    <property type="match status" value="1"/>
</dbReference>
<protein>
    <recommendedName>
        <fullName evidence="1">glutathione transferase</fullName>
        <ecNumber evidence="1">2.5.1.18</ecNumber>
    </recommendedName>
</protein>
<keyword evidence="2" id="KW-0808">Transferase</keyword>
<dbReference type="Pfam" id="PF02798">
    <property type="entry name" value="GST_N"/>
    <property type="match status" value="1"/>
</dbReference>
<sequence>MELEKKMKLYGIASSTCTGRVLLSLFEKEVEDFELWIVNVRKGEGKKPEYLKLQPFGLIPVLEDGDLTLYESRAIIRYIANKYEGQGTVLYGKDIKERAKVDQWLEVEGQNFNSAIRSSLGVVSKPPVDEVQLTESFGKLGKVLDIYEDHLSKTQYLAGDFFSLADLSHMTTGWKLFDKYKQGSILFEGRPHVKAWWENISSRPAFKKLLEMI</sequence>
<dbReference type="Proteomes" id="UP001497444">
    <property type="component" value="Chromosome 5"/>
</dbReference>
<dbReference type="InterPro" id="IPR040079">
    <property type="entry name" value="Glutathione_S-Trfase"/>
</dbReference>
<dbReference type="Pfam" id="PF00043">
    <property type="entry name" value="GST_C"/>
    <property type="match status" value="1"/>
</dbReference>
<organism evidence="7 8">
    <name type="scientific">Sphagnum jensenii</name>
    <dbReference type="NCBI Taxonomy" id="128206"/>
    <lineage>
        <taxon>Eukaryota</taxon>
        <taxon>Viridiplantae</taxon>
        <taxon>Streptophyta</taxon>
        <taxon>Embryophyta</taxon>
        <taxon>Bryophyta</taxon>
        <taxon>Sphagnophytina</taxon>
        <taxon>Sphagnopsida</taxon>
        <taxon>Sphagnales</taxon>
        <taxon>Sphagnaceae</taxon>
        <taxon>Sphagnum</taxon>
    </lineage>
</organism>
<dbReference type="PROSITE" id="PS50405">
    <property type="entry name" value="GST_CTER"/>
    <property type="match status" value="1"/>
</dbReference>
<reference evidence="7" key="1">
    <citation type="submission" date="2024-02" db="EMBL/GenBank/DDBJ databases">
        <authorList>
            <consortium name="ELIXIR-Norway"/>
            <consortium name="Elixir Norway"/>
        </authorList>
    </citation>
    <scope>NUCLEOTIDE SEQUENCE</scope>
</reference>
<gene>
    <name evidence="7" type="ORF">CSSPJE1EN1_LOCUS18504</name>
</gene>
<dbReference type="InterPro" id="IPR036282">
    <property type="entry name" value="Glutathione-S-Trfase_C_sf"/>
</dbReference>
<comment type="catalytic activity">
    <reaction evidence="3">
        <text>RX + glutathione = an S-substituted glutathione + a halide anion + H(+)</text>
        <dbReference type="Rhea" id="RHEA:16437"/>
        <dbReference type="ChEBI" id="CHEBI:15378"/>
        <dbReference type="ChEBI" id="CHEBI:16042"/>
        <dbReference type="ChEBI" id="CHEBI:17792"/>
        <dbReference type="ChEBI" id="CHEBI:57925"/>
        <dbReference type="ChEBI" id="CHEBI:90779"/>
        <dbReference type="EC" id="2.5.1.18"/>
    </reaction>
</comment>
<evidence type="ECO:0000256" key="4">
    <source>
        <dbReference type="RuleBase" id="RU003494"/>
    </source>
</evidence>
<dbReference type="SFLD" id="SFLDG01154">
    <property type="entry name" value="Main.5:_Phi-like"/>
    <property type="match status" value="1"/>
</dbReference>
<feature type="domain" description="GST C-terminal" evidence="6">
    <location>
        <begin position="94"/>
        <end position="213"/>
    </location>
</feature>
<dbReference type="CDD" id="cd03053">
    <property type="entry name" value="GST_N_Phi"/>
    <property type="match status" value="1"/>
</dbReference>
<feature type="domain" description="GST N-terminal" evidence="5">
    <location>
        <begin position="5"/>
        <end position="87"/>
    </location>
</feature>
<dbReference type="InterPro" id="IPR004045">
    <property type="entry name" value="Glutathione_S-Trfase_N"/>
</dbReference>
<dbReference type="Gene3D" id="3.40.30.10">
    <property type="entry name" value="Glutaredoxin"/>
    <property type="match status" value="1"/>
</dbReference>